<dbReference type="STRING" id="224129.A0A1W4WFR9"/>
<evidence type="ECO:0000256" key="8">
    <source>
        <dbReference type="ARBA" id="ARBA00048248"/>
    </source>
</evidence>
<evidence type="ECO:0000256" key="2">
    <source>
        <dbReference type="ARBA" id="ARBA00022598"/>
    </source>
</evidence>
<evidence type="ECO:0000256" key="9">
    <source>
        <dbReference type="RuleBase" id="RU361234"/>
    </source>
</evidence>
<dbReference type="CTD" id="37965"/>
<dbReference type="OrthoDB" id="337870at2759"/>
<dbReference type="EC" id="6.1.1.1" evidence="1 9"/>
<keyword evidence="3 9" id="KW-0547">Nucleotide-binding</keyword>
<evidence type="ECO:0000313" key="11">
    <source>
        <dbReference type="RefSeq" id="XP_018319307.1"/>
    </source>
</evidence>
<proteinExistence type="inferred from homology"/>
<dbReference type="Gene3D" id="3.40.50.620">
    <property type="entry name" value="HUPs"/>
    <property type="match status" value="1"/>
</dbReference>
<dbReference type="InParanoid" id="A0A1W4WFR9"/>
<dbReference type="PANTHER" id="PTHR11766:SF0">
    <property type="entry name" value="TYROSINE--TRNA LIGASE, MITOCHONDRIAL"/>
    <property type="match status" value="1"/>
</dbReference>
<dbReference type="GO" id="GO:0005829">
    <property type="term" value="C:cytosol"/>
    <property type="evidence" value="ECO:0007669"/>
    <property type="project" value="TreeGrafter"/>
</dbReference>
<dbReference type="InterPro" id="IPR002305">
    <property type="entry name" value="aa-tRNA-synth_Ic"/>
</dbReference>
<dbReference type="InterPro" id="IPR002307">
    <property type="entry name" value="Tyr-tRNA-ligase"/>
</dbReference>
<keyword evidence="5 9" id="KW-0648">Protein biosynthesis</keyword>
<dbReference type="InterPro" id="IPR024088">
    <property type="entry name" value="Tyr-tRNA-ligase_bac-type"/>
</dbReference>
<protein>
    <recommendedName>
        <fullName evidence="1 9">Tyrosine--tRNA ligase</fullName>
        <ecNumber evidence="1 9">6.1.1.1</ecNumber>
    </recommendedName>
    <alternativeName>
        <fullName evidence="7 9">Tyrosyl-tRNA synthetase</fullName>
    </alternativeName>
</protein>
<evidence type="ECO:0000256" key="1">
    <source>
        <dbReference type="ARBA" id="ARBA00013160"/>
    </source>
</evidence>
<dbReference type="PANTHER" id="PTHR11766">
    <property type="entry name" value="TYROSYL-TRNA SYNTHETASE"/>
    <property type="match status" value="1"/>
</dbReference>
<dbReference type="Proteomes" id="UP000192223">
    <property type="component" value="Unplaced"/>
</dbReference>
<keyword evidence="4 9" id="KW-0067">ATP-binding</keyword>
<keyword evidence="10" id="KW-1185">Reference proteome</keyword>
<reference evidence="11" key="1">
    <citation type="submission" date="2025-08" db="UniProtKB">
        <authorList>
            <consortium name="RefSeq"/>
        </authorList>
    </citation>
    <scope>IDENTIFICATION</scope>
    <source>
        <tissue evidence="11">Entire body</tissue>
    </source>
</reference>
<comment type="similarity">
    <text evidence="9">Belongs to the class-I aminoacyl-tRNA synthetase family.</text>
</comment>
<sequence length="408" mass="45955">MNLNYVLRNLCKNTTNLRYHSTRNIMRLHERGMFQDLFPDNSVNEIIDLLNVAPQCVYAGFDPTADSLHVGNLLVLINLLHWHRGGHTTIALVGGATARIGDPSGRSTERDELSPIDITNNIEGIKSDIIRIFENHNKYFSDNTENKIPLIINNESWYNKLPVVQFIGGVGRHLRMGTMLSRSSVKTRLNSPAGMSLTEFSYQAFQAYDWLHLFKTHNCRFQIGGSDQMGNMMSGFDLISKIYQKRVYGLTLPLITSEMGDKFGKSAGNAVWLSPNKTSPFTFYQFWVRMSDADAEKMLKLFTFDSLNSIKDLVQRHKQKPEERLAQKKLAEYLTTLVHGAEGLQKAHLATQALYKGSTNAINSLSVDEIKSLFEGATVVEIMPEPGQDVLNVAMEAGCFPTKSKRLK</sequence>
<dbReference type="NCBIfam" id="TIGR00234">
    <property type="entry name" value="tyrS"/>
    <property type="match status" value="1"/>
</dbReference>
<evidence type="ECO:0000256" key="6">
    <source>
        <dbReference type="ARBA" id="ARBA00023146"/>
    </source>
</evidence>
<dbReference type="FunFam" id="3.40.50.620:FF:000107">
    <property type="entry name" value="Tyrosine--tRNA ligase"/>
    <property type="match status" value="1"/>
</dbReference>
<comment type="catalytic activity">
    <reaction evidence="8 9">
        <text>tRNA(Tyr) + L-tyrosine + ATP = L-tyrosyl-tRNA(Tyr) + AMP + diphosphate + H(+)</text>
        <dbReference type="Rhea" id="RHEA:10220"/>
        <dbReference type="Rhea" id="RHEA-COMP:9706"/>
        <dbReference type="Rhea" id="RHEA-COMP:9707"/>
        <dbReference type="ChEBI" id="CHEBI:15378"/>
        <dbReference type="ChEBI" id="CHEBI:30616"/>
        <dbReference type="ChEBI" id="CHEBI:33019"/>
        <dbReference type="ChEBI" id="CHEBI:58315"/>
        <dbReference type="ChEBI" id="CHEBI:78442"/>
        <dbReference type="ChEBI" id="CHEBI:78536"/>
        <dbReference type="ChEBI" id="CHEBI:456215"/>
        <dbReference type="EC" id="6.1.1.1"/>
    </reaction>
</comment>
<dbReference type="CDD" id="cd00805">
    <property type="entry name" value="TyrRS_core"/>
    <property type="match status" value="1"/>
</dbReference>
<dbReference type="Gene3D" id="1.10.240.10">
    <property type="entry name" value="Tyrosyl-Transfer RNA Synthetase"/>
    <property type="match status" value="1"/>
</dbReference>
<dbReference type="Pfam" id="PF00579">
    <property type="entry name" value="tRNA-synt_1b"/>
    <property type="match status" value="1"/>
</dbReference>
<accession>A0A1W4WFR9</accession>
<dbReference type="PROSITE" id="PS00178">
    <property type="entry name" value="AA_TRNA_LIGASE_I"/>
    <property type="match status" value="1"/>
</dbReference>
<dbReference type="PRINTS" id="PR01040">
    <property type="entry name" value="TRNASYNTHTYR"/>
</dbReference>
<dbReference type="GeneID" id="108732825"/>
<evidence type="ECO:0000313" key="10">
    <source>
        <dbReference type="Proteomes" id="UP000192223"/>
    </source>
</evidence>
<dbReference type="FunFam" id="1.10.240.10:FF:000001">
    <property type="entry name" value="Tyrosine--tRNA ligase"/>
    <property type="match status" value="1"/>
</dbReference>
<organism evidence="10 11">
    <name type="scientific">Agrilus planipennis</name>
    <name type="common">Emerald ash borer</name>
    <name type="synonym">Agrilus marcopoli</name>
    <dbReference type="NCBI Taxonomy" id="224129"/>
    <lineage>
        <taxon>Eukaryota</taxon>
        <taxon>Metazoa</taxon>
        <taxon>Ecdysozoa</taxon>
        <taxon>Arthropoda</taxon>
        <taxon>Hexapoda</taxon>
        <taxon>Insecta</taxon>
        <taxon>Pterygota</taxon>
        <taxon>Neoptera</taxon>
        <taxon>Endopterygota</taxon>
        <taxon>Coleoptera</taxon>
        <taxon>Polyphaga</taxon>
        <taxon>Elateriformia</taxon>
        <taxon>Buprestoidea</taxon>
        <taxon>Buprestidae</taxon>
        <taxon>Agrilinae</taxon>
        <taxon>Agrilus</taxon>
    </lineage>
</organism>
<keyword evidence="6 9" id="KW-0030">Aminoacyl-tRNA synthetase</keyword>
<evidence type="ECO:0000256" key="5">
    <source>
        <dbReference type="ARBA" id="ARBA00022917"/>
    </source>
</evidence>
<dbReference type="KEGG" id="apln:108732825"/>
<dbReference type="InterPro" id="IPR001412">
    <property type="entry name" value="aa-tRNA-synth_I_CS"/>
</dbReference>
<dbReference type="SUPFAM" id="SSF52374">
    <property type="entry name" value="Nucleotidylyl transferase"/>
    <property type="match status" value="1"/>
</dbReference>
<dbReference type="GO" id="GO:0005524">
    <property type="term" value="F:ATP binding"/>
    <property type="evidence" value="ECO:0007669"/>
    <property type="project" value="UniProtKB-KW"/>
</dbReference>
<name>A0A1W4WFR9_AGRPL</name>
<keyword evidence="2 9" id="KW-0436">Ligase</keyword>
<dbReference type="AlphaFoldDB" id="A0A1W4WFR9"/>
<evidence type="ECO:0000256" key="7">
    <source>
        <dbReference type="ARBA" id="ARBA00033323"/>
    </source>
</evidence>
<gene>
    <name evidence="11" type="primary">LOC108732825</name>
</gene>
<dbReference type="InterPro" id="IPR014729">
    <property type="entry name" value="Rossmann-like_a/b/a_fold"/>
</dbReference>
<evidence type="ECO:0000256" key="4">
    <source>
        <dbReference type="ARBA" id="ARBA00022840"/>
    </source>
</evidence>
<dbReference type="GO" id="GO:0006437">
    <property type="term" value="P:tyrosyl-tRNA aminoacylation"/>
    <property type="evidence" value="ECO:0007669"/>
    <property type="project" value="InterPro"/>
</dbReference>
<dbReference type="RefSeq" id="XP_018319307.1">
    <property type="nucleotide sequence ID" value="XM_018463805.2"/>
</dbReference>
<dbReference type="GO" id="GO:0004831">
    <property type="term" value="F:tyrosine-tRNA ligase activity"/>
    <property type="evidence" value="ECO:0007669"/>
    <property type="project" value="UniProtKB-EC"/>
</dbReference>
<evidence type="ECO:0000256" key="3">
    <source>
        <dbReference type="ARBA" id="ARBA00022741"/>
    </source>
</evidence>
<dbReference type="FunCoup" id="A0A1W4WFR9">
    <property type="interactions" value="1833"/>
</dbReference>
<dbReference type="GO" id="GO:0005739">
    <property type="term" value="C:mitochondrion"/>
    <property type="evidence" value="ECO:0007669"/>
    <property type="project" value="TreeGrafter"/>
</dbReference>